<feature type="domain" description="RRM" evidence="3">
    <location>
        <begin position="196"/>
        <end position="276"/>
    </location>
</feature>
<dbReference type="CDD" id="cd00590">
    <property type="entry name" value="RRM_SF"/>
    <property type="match status" value="2"/>
</dbReference>
<dbReference type="SUPFAM" id="SSF54928">
    <property type="entry name" value="RNA-binding domain, RBD"/>
    <property type="match status" value="2"/>
</dbReference>
<dbReference type="PANTHER" id="PTHR21245">
    <property type="entry name" value="HETEROGENEOUS NUCLEAR RIBONUCLEOPROTEIN"/>
    <property type="match status" value="1"/>
</dbReference>
<accession>A0AAD1YZ93</accession>
<evidence type="ECO:0000259" key="3">
    <source>
        <dbReference type="PROSITE" id="PS50102"/>
    </source>
</evidence>
<evidence type="ECO:0000256" key="2">
    <source>
        <dbReference type="PROSITE-ProRule" id="PRU00176"/>
    </source>
</evidence>
<dbReference type="InterPro" id="IPR035979">
    <property type="entry name" value="RBD_domain_sf"/>
</dbReference>
<dbReference type="CDD" id="cd21039">
    <property type="entry name" value="NURR"/>
    <property type="match status" value="1"/>
</dbReference>
<dbReference type="InterPro" id="IPR012677">
    <property type="entry name" value="Nucleotide-bd_a/b_plait_sf"/>
</dbReference>
<dbReference type="EMBL" id="OU503038">
    <property type="protein sequence ID" value="CAI9758691.1"/>
    <property type="molecule type" value="Genomic_DNA"/>
</dbReference>
<dbReference type="SMART" id="SM00360">
    <property type="entry name" value="RRM"/>
    <property type="match status" value="3"/>
</dbReference>
<dbReference type="Pfam" id="PF18360">
    <property type="entry name" value="hnRNP_Q_AcD"/>
    <property type="match status" value="1"/>
</dbReference>
<sequence length="588" mass="64555">MSQPEHYSTDAKHAKGTEVFVGGLPSTVSEDKISKVFSGCGEIVEIRMIKDQKGNLKGFCFVRFATKEAADKAVKEKSGIVVDGKKIGVLPSIQQDTLHFGNLNKGWSADEFEKLVLQVFPDVVSVDLAMLKDLPPGQKQRNRGFGFVKFSSHAAAARALRVGSQSDFRLGGKLHPSVQWAEEECEVDPTELAKVKIAFVRNLPTDADENYLKQLFEHFGKVDKVAISRKSSSPVAFIHFTERSDLERAINTMNEKTIQGPNSGPLVKLQVEVARPTGRSKKRAHEDSHSSPAMVQVHSKLLKEEIIASPSINLQKELEYAADPYEAAVVSLPLSIKERLLRILRLGIATRFDIDIQHLSSLKQIPESAAISVLDQFMLSGAGLQNKGAYLAGLVSKYLVDKAGRSENLASLSRVVDVTAKESKLFSFPSRVTVPAIDSFDPNMRPVARSGTYMPRYSLSDYPLSSHVAVEKEEMRGSDFVFSSGASVGRLVERSISPFEATPTSSYARVGLGLRGDGTHLSPPQPAPFSSRTYPRVGVNISSGITSDTNRQATRPQVRFDPFTGEPYKFDPFTGEPISHEAIHRPPF</sequence>
<protein>
    <recommendedName>
        <fullName evidence="3">RRM domain-containing protein</fullName>
    </recommendedName>
</protein>
<evidence type="ECO:0000313" key="5">
    <source>
        <dbReference type="Proteomes" id="UP000834106"/>
    </source>
</evidence>
<dbReference type="AlphaFoldDB" id="A0AAD1YZ93"/>
<gene>
    <name evidence="4" type="ORF">FPE_LOCUS6121</name>
</gene>
<dbReference type="Proteomes" id="UP000834106">
    <property type="component" value="Chromosome 3"/>
</dbReference>
<dbReference type="Pfam" id="PF00076">
    <property type="entry name" value="RRM_1"/>
    <property type="match status" value="2"/>
</dbReference>
<feature type="domain" description="RRM" evidence="3">
    <location>
        <begin position="17"/>
        <end position="94"/>
    </location>
</feature>
<keyword evidence="1 2" id="KW-0694">RNA-binding</keyword>
<feature type="domain" description="RRM" evidence="3">
    <location>
        <begin position="96"/>
        <end position="183"/>
    </location>
</feature>
<dbReference type="GO" id="GO:0003723">
    <property type="term" value="F:RNA binding"/>
    <property type="evidence" value="ECO:0007669"/>
    <property type="project" value="UniProtKB-UniRule"/>
</dbReference>
<evidence type="ECO:0000313" key="4">
    <source>
        <dbReference type="EMBL" id="CAI9758691.1"/>
    </source>
</evidence>
<dbReference type="InterPro" id="IPR041337">
    <property type="entry name" value="hnRNP_Q_AcD"/>
</dbReference>
<reference evidence="4" key="1">
    <citation type="submission" date="2023-05" db="EMBL/GenBank/DDBJ databases">
        <authorList>
            <person name="Huff M."/>
        </authorList>
    </citation>
    <scope>NUCLEOTIDE SEQUENCE</scope>
</reference>
<keyword evidence="5" id="KW-1185">Reference proteome</keyword>
<organism evidence="4 5">
    <name type="scientific">Fraxinus pennsylvanica</name>
    <dbReference type="NCBI Taxonomy" id="56036"/>
    <lineage>
        <taxon>Eukaryota</taxon>
        <taxon>Viridiplantae</taxon>
        <taxon>Streptophyta</taxon>
        <taxon>Embryophyta</taxon>
        <taxon>Tracheophyta</taxon>
        <taxon>Spermatophyta</taxon>
        <taxon>Magnoliopsida</taxon>
        <taxon>eudicotyledons</taxon>
        <taxon>Gunneridae</taxon>
        <taxon>Pentapetalae</taxon>
        <taxon>asterids</taxon>
        <taxon>lamiids</taxon>
        <taxon>Lamiales</taxon>
        <taxon>Oleaceae</taxon>
        <taxon>Oleeae</taxon>
        <taxon>Fraxinus</taxon>
    </lineage>
</organism>
<dbReference type="Gene3D" id="3.30.70.330">
    <property type="match status" value="3"/>
</dbReference>
<proteinExistence type="predicted"/>
<dbReference type="PROSITE" id="PS50102">
    <property type="entry name" value="RRM"/>
    <property type="match status" value="3"/>
</dbReference>
<dbReference type="InterPro" id="IPR000504">
    <property type="entry name" value="RRM_dom"/>
</dbReference>
<evidence type="ECO:0000256" key="1">
    <source>
        <dbReference type="ARBA" id="ARBA00022884"/>
    </source>
</evidence>
<name>A0AAD1YZ93_9LAMI</name>